<dbReference type="EMBL" id="JAMSKV010000005">
    <property type="protein sequence ID" value="MCQ8278230.1"/>
    <property type="molecule type" value="Genomic_DNA"/>
</dbReference>
<dbReference type="InterPro" id="IPR046342">
    <property type="entry name" value="CBS_dom_sf"/>
</dbReference>
<reference evidence="4 5" key="1">
    <citation type="submission" date="2022-06" db="EMBL/GenBank/DDBJ databases">
        <title>Endosaccharibacter gen. nov., sp. nov., endophytic bacteria isolated from sugarcane.</title>
        <authorList>
            <person name="Pitiwittayakul N."/>
            <person name="Yukphan P."/>
            <person name="Charoenyingcharoen P."/>
            <person name="Tanasupawat S."/>
        </authorList>
    </citation>
    <scope>NUCLEOTIDE SEQUENCE [LARGE SCALE GENOMIC DNA]</scope>
    <source>
        <strain evidence="4 5">KSS8</strain>
    </source>
</reference>
<name>A0ABT1W5R3_9PROT</name>
<dbReference type="InterPro" id="IPR000644">
    <property type="entry name" value="CBS_dom"/>
</dbReference>
<feature type="domain" description="CBS" evidence="3">
    <location>
        <begin position="8"/>
        <end position="66"/>
    </location>
</feature>
<proteinExistence type="predicted"/>
<dbReference type="PROSITE" id="PS51371">
    <property type="entry name" value="CBS"/>
    <property type="match status" value="2"/>
</dbReference>
<dbReference type="InterPro" id="IPR051257">
    <property type="entry name" value="Diverse_CBS-Domain"/>
</dbReference>
<dbReference type="PANTHER" id="PTHR43080:SF2">
    <property type="entry name" value="CBS DOMAIN-CONTAINING PROTEIN"/>
    <property type="match status" value="1"/>
</dbReference>
<dbReference type="SMART" id="SM00116">
    <property type="entry name" value="CBS"/>
    <property type="match status" value="2"/>
</dbReference>
<dbReference type="Pfam" id="PF00571">
    <property type="entry name" value="CBS"/>
    <property type="match status" value="2"/>
</dbReference>
<protein>
    <submittedName>
        <fullName evidence="4">CBS domain-containing protein</fullName>
    </submittedName>
</protein>
<evidence type="ECO:0000256" key="2">
    <source>
        <dbReference type="PROSITE-ProRule" id="PRU00703"/>
    </source>
</evidence>
<evidence type="ECO:0000313" key="4">
    <source>
        <dbReference type="EMBL" id="MCQ8278230.1"/>
    </source>
</evidence>
<feature type="domain" description="CBS" evidence="3">
    <location>
        <begin position="75"/>
        <end position="131"/>
    </location>
</feature>
<dbReference type="Gene3D" id="3.10.580.10">
    <property type="entry name" value="CBS-domain"/>
    <property type="match status" value="1"/>
</dbReference>
<evidence type="ECO:0000256" key="1">
    <source>
        <dbReference type="ARBA" id="ARBA00023122"/>
    </source>
</evidence>
<dbReference type="Proteomes" id="UP001524587">
    <property type="component" value="Unassembled WGS sequence"/>
</dbReference>
<accession>A0ABT1W5R3</accession>
<dbReference type="SUPFAM" id="SSF54631">
    <property type="entry name" value="CBS-domain pair"/>
    <property type="match status" value="1"/>
</dbReference>
<organism evidence="4 5">
    <name type="scientific">Endosaccharibacter trunci</name>
    <dbReference type="NCBI Taxonomy" id="2812733"/>
    <lineage>
        <taxon>Bacteria</taxon>
        <taxon>Pseudomonadati</taxon>
        <taxon>Pseudomonadota</taxon>
        <taxon>Alphaproteobacteria</taxon>
        <taxon>Acetobacterales</taxon>
        <taxon>Acetobacteraceae</taxon>
        <taxon>Endosaccharibacter</taxon>
    </lineage>
</organism>
<keyword evidence="5" id="KW-1185">Reference proteome</keyword>
<dbReference type="PANTHER" id="PTHR43080">
    <property type="entry name" value="CBS DOMAIN-CONTAINING PROTEIN CBSX3, MITOCHONDRIAL"/>
    <property type="match status" value="1"/>
</dbReference>
<keyword evidence="1 2" id="KW-0129">CBS domain</keyword>
<comment type="caution">
    <text evidence="4">The sequence shown here is derived from an EMBL/GenBank/DDBJ whole genome shotgun (WGS) entry which is preliminary data.</text>
</comment>
<dbReference type="RefSeq" id="WP_422863702.1">
    <property type="nucleotide sequence ID" value="NZ_JAMSKV010000005.1"/>
</dbReference>
<evidence type="ECO:0000313" key="5">
    <source>
        <dbReference type="Proteomes" id="UP001524587"/>
    </source>
</evidence>
<gene>
    <name evidence="4" type="ORF">NFI95_07185</name>
</gene>
<evidence type="ECO:0000259" key="3">
    <source>
        <dbReference type="PROSITE" id="PS51371"/>
    </source>
</evidence>
<sequence>MTIASILANKSANTIKVEAGTPIGEVTRILYENNIGAVLVMRDGELIGFLSDRGITRAMAQNPNGVRAMPAEAAMRPRQFETTPSSSIESAMRLMTDHKVRYLPVFEDGTLVGIVSIGDVVKALLDRQTATVESLTAYIAQS</sequence>